<evidence type="ECO:0008006" key="4">
    <source>
        <dbReference type="Google" id="ProtNLM"/>
    </source>
</evidence>
<evidence type="ECO:0000313" key="2">
    <source>
        <dbReference type="EMBL" id="TEU50689.1"/>
    </source>
</evidence>
<accession>A0AAX2RR54</accession>
<name>A0AAX2RR54_BURCE</name>
<feature type="compositionally biased region" description="Polar residues" evidence="1">
    <location>
        <begin position="53"/>
        <end position="67"/>
    </location>
</feature>
<dbReference type="EMBL" id="SNSQ01000009">
    <property type="protein sequence ID" value="TEU50689.1"/>
    <property type="molecule type" value="Genomic_DNA"/>
</dbReference>
<dbReference type="RefSeq" id="WP_134255283.1">
    <property type="nucleotide sequence ID" value="NZ_SNSI01000011.1"/>
</dbReference>
<dbReference type="Proteomes" id="UP000298234">
    <property type="component" value="Unassembled WGS sequence"/>
</dbReference>
<feature type="compositionally biased region" description="Low complexity" evidence="1">
    <location>
        <begin position="31"/>
        <end position="42"/>
    </location>
</feature>
<protein>
    <recommendedName>
        <fullName evidence="4">BZIP domain-containing protein</fullName>
    </recommendedName>
</protein>
<evidence type="ECO:0000313" key="3">
    <source>
        <dbReference type="Proteomes" id="UP000298234"/>
    </source>
</evidence>
<feature type="compositionally biased region" description="Polar residues" evidence="1">
    <location>
        <begin position="1"/>
        <end position="12"/>
    </location>
</feature>
<comment type="caution">
    <text evidence="2">The sequence shown here is derived from an EMBL/GenBank/DDBJ whole genome shotgun (WGS) entry which is preliminary data.</text>
</comment>
<gene>
    <name evidence="2" type="ORF">E3D37_10250</name>
</gene>
<dbReference type="AlphaFoldDB" id="A0AAX2RR54"/>
<feature type="region of interest" description="Disordered" evidence="1">
    <location>
        <begin position="1"/>
        <end position="67"/>
    </location>
</feature>
<proteinExistence type="predicted"/>
<organism evidence="2 3">
    <name type="scientific">Burkholderia cepacia</name>
    <name type="common">Pseudomonas cepacia</name>
    <dbReference type="NCBI Taxonomy" id="292"/>
    <lineage>
        <taxon>Bacteria</taxon>
        <taxon>Pseudomonadati</taxon>
        <taxon>Pseudomonadota</taxon>
        <taxon>Betaproteobacteria</taxon>
        <taxon>Burkholderiales</taxon>
        <taxon>Burkholderiaceae</taxon>
        <taxon>Burkholderia</taxon>
        <taxon>Burkholderia cepacia complex</taxon>
    </lineage>
</organism>
<sequence>MPSAQNTPQKLQPQRKRRNANSDAARENTIANRRASTAAQRARTAKDRGMDANQASESAQQKLPNVSASCPDTRLIKETPVDFNSPVCKPTIIFAGKQCGYAASYRPADHDVQITFDSSEIDG</sequence>
<evidence type="ECO:0000256" key="1">
    <source>
        <dbReference type="SAM" id="MobiDB-lite"/>
    </source>
</evidence>
<reference evidence="2 3" key="1">
    <citation type="submission" date="2019-03" db="EMBL/GenBank/DDBJ databases">
        <title>Burkholderia cepacia outbreak.</title>
        <authorList>
            <person name="Farzana R."/>
            <person name="Walsh T.R."/>
        </authorList>
    </citation>
    <scope>NUCLEOTIDE SEQUENCE [LARGE SCALE GENOMIC DNA]</scope>
    <source>
        <strain evidence="3">d13</strain>
    </source>
</reference>